<evidence type="ECO:0000256" key="11">
    <source>
        <dbReference type="ARBA" id="ARBA00023157"/>
    </source>
</evidence>
<feature type="compositionally biased region" description="Polar residues" evidence="21">
    <location>
        <begin position="24"/>
        <end position="34"/>
    </location>
</feature>
<dbReference type="STRING" id="7739.C3ZJ32"/>
<dbReference type="InterPro" id="IPR013057">
    <property type="entry name" value="AA_transpt_TM"/>
</dbReference>
<proteinExistence type="inferred from homology"/>
<feature type="transmembrane region" description="Helical" evidence="22">
    <location>
        <begin position="379"/>
        <end position="400"/>
    </location>
</feature>
<evidence type="ECO:0000256" key="6">
    <source>
        <dbReference type="ARBA" id="ARBA00022753"/>
    </source>
</evidence>
<keyword evidence="4 22" id="KW-0812">Transmembrane</keyword>
<comment type="catalytic activity">
    <reaction evidence="14">
        <text>L-asparagine(out) = L-asparagine(in)</text>
        <dbReference type="Rhea" id="RHEA:73423"/>
        <dbReference type="ChEBI" id="CHEBI:58048"/>
    </reaction>
</comment>
<evidence type="ECO:0000256" key="12">
    <source>
        <dbReference type="ARBA" id="ARBA00023180"/>
    </source>
</evidence>
<keyword evidence="7" id="KW-0029">Amino-acid transport</keyword>
<keyword evidence="6" id="KW-0967">Endosome</keyword>
<dbReference type="GO" id="GO:0031902">
    <property type="term" value="C:late endosome membrane"/>
    <property type="evidence" value="ECO:0007669"/>
    <property type="project" value="UniProtKB-SubCell"/>
</dbReference>
<keyword evidence="5" id="KW-0479">Metal-binding</keyword>
<dbReference type="PANTHER" id="PTHR22950:SF244">
    <property type="entry name" value="NEUTRAL AMINO ACID TRANSPORTER 9"/>
    <property type="match status" value="1"/>
</dbReference>
<dbReference type="EMBL" id="GG666631">
    <property type="protein sequence ID" value="EEN47461.1"/>
    <property type="molecule type" value="Genomic_DNA"/>
</dbReference>
<evidence type="ECO:0000256" key="14">
    <source>
        <dbReference type="ARBA" id="ARBA00036663"/>
    </source>
</evidence>
<evidence type="ECO:0000256" key="2">
    <source>
        <dbReference type="ARBA" id="ARBA00004155"/>
    </source>
</evidence>
<accession>C3ZJ32</accession>
<feature type="transmembrane region" description="Helical" evidence="22">
    <location>
        <begin position="213"/>
        <end position="232"/>
    </location>
</feature>
<feature type="transmembrane region" description="Helical" evidence="22">
    <location>
        <begin position="460"/>
        <end position="480"/>
    </location>
</feature>
<evidence type="ECO:0000256" key="19">
    <source>
        <dbReference type="ARBA" id="ARBA00040233"/>
    </source>
</evidence>
<evidence type="ECO:0000256" key="5">
    <source>
        <dbReference type="ARBA" id="ARBA00022723"/>
    </source>
</evidence>
<evidence type="ECO:0000256" key="7">
    <source>
        <dbReference type="ARBA" id="ARBA00022970"/>
    </source>
</evidence>
<dbReference type="GO" id="GO:0005765">
    <property type="term" value="C:lysosomal membrane"/>
    <property type="evidence" value="ECO:0007669"/>
    <property type="project" value="UniProtKB-SubCell"/>
</dbReference>
<feature type="transmembrane region" description="Helical" evidence="22">
    <location>
        <begin position="492"/>
        <end position="513"/>
    </location>
</feature>
<evidence type="ECO:0000256" key="13">
    <source>
        <dbReference type="ARBA" id="ARBA00023228"/>
    </source>
</evidence>
<evidence type="ECO:0000256" key="22">
    <source>
        <dbReference type="SAM" id="Phobius"/>
    </source>
</evidence>
<feature type="transmembrane region" description="Helical" evidence="22">
    <location>
        <begin position="133"/>
        <end position="155"/>
    </location>
</feature>
<comment type="subcellular location">
    <subcellularLocation>
        <location evidence="1">Late endosome membrane</location>
        <topology evidence="1">Multi-pass membrane protein</topology>
    </subcellularLocation>
    <subcellularLocation>
        <location evidence="2">Lysosome membrane</location>
        <topology evidence="2">Multi-pass membrane protein</topology>
    </subcellularLocation>
</comment>
<evidence type="ECO:0000256" key="18">
    <source>
        <dbReference type="ARBA" id="ARBA00038442"/>
    </source>
</evidence>
<keyword evidence="12" id="KW-0325">Glycoprotein</keyword>
<evidence type="ECO:0000256" key="4">
    <source>
        <dbReference type="ARBA" id="ARBA00022692"/>
    </source>
</evidence>
<feature type="domain" description="Amino acid transporter transmembrane" evidence="23">
    <location>
        <begin position="134"/>
        <end position="249"/>
    </location>
</feature>
<comment type="similarity">
    <text evidence="18">Belongs to the amino acid/polyamine transporter 2 family. SLC38A9 subfamily.</text>
</comment>
<keyword evidence="8 22" id="KW-1133">Transmembrane helix</keyword>
<evidence type="ECO:0000256" key="8">
    <source>
        <dbReference type="ARBA" id="ARBA00022989"/>
    </source>
</evidence>
<dbReference type="AlphaFoldDB" id="C3ZJ32"/>
<comment type="catalytic activity">
    <reaction evidence="16">
        <text>L-leucine(in) = L-leucine(out)</text>
        <dbReference type="Rhea" id="RHEA:73011"/>
        <dbReference type="ChEBI" id="CHEBI:57427"/>
    </reaction>
</comment>
<keyword evidence="10 22" id="KW-0472">Membrane</keyword>
<evidence type="ECO:0000256" key="3">
    <source>
        <dbReference type="ARBA" id="ARBA00022448"/>
    </source>
</evidence>
<keyword evidence="11" id="KW-1015">Disulfide bond</keyword>
<name>C3ZJ32_BRAFL</name>
<comment type="catalytic activity">
    <reaction evidence="15">
        <text>L-glutamine(out) = L-glutamine(in)</text>
        <dbReference type="Rhea" id="RHEA:73419"/>
        <dbReference type="ChEBI" id="CHEBI:58359"/>
    </reaction>
</comment>
<gene>
    <name evidence="24" type="ORF">BRAFLDRAFT_70023</name>
</gene>
<feature type="region of interest" description="Disordered" evidence="21">
    <location>
        <begin position="1"/>
        <end position="83"/>
    </location>
</feature>
<feature type="transmembrane region" description="Helical" evidence="22">
    <location>
        <begin position="296"/>
        <end position="313"/>
    </location>
</feature>
<protein>
    <recommendedName>
        <fullName evidence="19">Neutral amino acid transporter 9</fullName>
    </recommendedName>
    <alternativeName>
        <fullName evidence="20">Solute carrier family 38 member 9</fullName>
    </alternativeName>
</protein>
<dbReference type="InParanoid" id="C3ZJ32"/>
<evidence type="ECO:0000256" key="20">
    <source>
        <dbReference type="ARBA" id="ARBA00042870"/>
    </source>
</evidence>
<evidence type="ECO:0000256" key="21">
    <source>
        <dbReference type="SAM" id="MobiDB-lite"/>
    </source>
</evidence>
<comment type="catalytic activity">
    <reaction evidence="17">
        <text>L-tyrosine(in) = L-tyrosine(out)</text>
        <dbReference type="Rhea" id="RHEA:68572"/>
        <dbReference type="ChEBI" id="CHEBI:58315"/>
    </reaction>
</comment>
<dbReference type="Pfam" id="PF01490">
    <property type="entry name" value="Aa_trans"/>
    <property type="match status" value="1"/>
</dbReference>
<evidence type="ECO:0000256" key="17">
    <source>
        <dbReference type="ARBA" id="ARBA00036984"/>
    </source>
</evidence>
<feature type="transmembrane region" description="Helical" evidence="22">
    <location>
        <begin position="325"/>
        <end position="346"/>
    </location>
</feature>
<evidence type="ECO:0000256" key="1">
    <source>
        <dbReference type="ARBA" id="ARBA00004107"/>
    </source>
</evidence>
<dbReference type="GO" id="GO:0046872">
    <property type="term" value="F:metal ion binding"/>
    <property type="evidence" value="ECO:0007669"/>
    <property type="project" value="UniProtKB-KW"/>
</dbReference>
<dbReference type="eggNOG" id="KOG1305">
    <property type="taxonomic scope" value="Eukaryota"/>
</dbReference>
<evidence type="ECO:0000259" key="23">
    <source>
        <dbReference type="Pfam" id="PF01490"/>
    </source>
</evidence>
<evidence type="ECO:0000256" key="15">
    <source>
        <dbReference type="ARBA" id="ARBA00036878"/>
    </source>
</evidence>
<evidence type="ECO:0000313" key="24">
    <source>
        <dbReference type="EMBL" id="EEN47461.1"/>
    </source>
</evidence>
<dbReference type="GO" id="GO:0006865">
    <property type="term" value="P:amino acid transport"/>
    <property type="evidence" value="ECO:0007669"/>
    <property type="project" value="UniProtKB-KW"/>
</dbReference>
<keyword evidence="13" id="KW-0458">Lysosome</keyword>
<evidence type="ECO:0000256" key="9">
    <source>
        <dbReference type="ARBA" id="ARBA00023053"/>
    </source>
</evidence>
<evidence type="ECO:0000256" key="16">
    <source>
        <dbReference type="ARBA" id="ARBA00036887"/>
    </source>
</evidence>
<keyword evidence="3" id="KW-0813">Transport</keyword>
<keyword evidence="9" id="KW-0915">Sodium</keyword>
<sequence>MAAAGQDNNFRDGKNEINGDFSGNGANNAGSIQDVSLLDEENDMEPLASPGQSPNKGDDKSRSRSRKPFHYPANRRQSEELDSHSTLATYNRYRYYSRLAPPDDHRMRIPDHIVPASLFYPAMFVDRSQKQGSLITIFSIWNTMMGTSLLSMPWALGKAGFVLGLVIMVVMAGLTLYTCYRVIKSVEGVDQEGEVLEFSDVCRHYLGRWGEGCSVFFSLSALMGAMIVYWVLMTNFLYNVVSFAYENIHASGNETSASTEVLCPLNSSHTPHTGNMSGMFQVPTPDDTFHHVWERVKTVPFFLIILVFPLLNFKSPTFFTKFNALGTMSVVYLLVFVSVKAAQWGIHLDFSHTGKDVDVTGESDSLLMLLPWIQGRDLSIAYVCVMVTYVVVGAVFYASFPKDKSCIEDNLLNNFSNTDTLAFVARVFLLFQMWTVFPLLFYIFRLQFMHTLFGTTYPRFSGAFCGLAYIFTLPCLVYLVRLKQTGRLTWPIAAVHGFIILLGLANFVGQFFFLNKT</sequence>
<reference evidence="24" key="1">
    <citation type="journal article" date="2008" name="Nature">
        <title>The amphioxus genome and the evolution of the chordate karyotype.</title>
        <authorList>
            <consortium name="US DOE Joint Genome Institute (JGI-PGF)"/>
            <person name="Putnam N.H."/>
            <person name="Butts T."/>
            <person name="Ferrier D.E.K."/>
            <person name="Furlong R.F."/>
            <person name="Hellsten U."/>
            <person name="Kawashima T."/>
            <person name="Robinson-Rechavi M."/>
            <person name="Shoguchi E."/>
            <person name="Terry A."/>
            <person name="Yu J.-K."/>
            <person name="Benito-Gutierrez E.L."/>
            <person name="Dubchak I."/>
            <person name="Garcia-Fernandez J."/>
            <person name="Gibson-Brown J.J."/>
            <person name="Grigoriev I.V."/>
            <person name="Horton A.C."/>
            <person name="de Jong P.J."/>
            <person name="Jurka J."/>
            <person name="Kapitonov V.V."/>
            <person name="Kohara Y."/>
            <person name="Kuroki Y."/>
            <person name="Lindquist E."/>
            <person name="Lucas S."/>
            <person name="Osoegawa K."/>
            <person name="Pennacchio L.A."/>
            <person name="Salamov A.A."/>
            <person name="Satou Y."/>
            <person name="Sauka-Spengler T."/>
            <person name="Schmutz J."/>
            <person name="Shin-I T."/>
            <person name="Toyoda A."/>
            <person name="Bronner-Fraser M."/>
            <person name="Fujiyama A."/>
            <person name="Holland L.Z."/>
            <person name="Holland P.W.H."/>
            <person name="Satoh N."/>
            <person name="Rokhsar D.S."/>
        </authorList>
    </citation>
    <scope>NUCLEOTIDE SEQUENCE [LARGE SCALE GENOMIC DNA]</scope>
    <source>
        <strain evidence="24">S238N-H82</strain>
        <tissue evidence="24">Testes</tissue>
    </source>
</reference>
<organism>
    <name type="scientific">Branchiostoma floridae</name>
    <name type="common">Florida lancelet</name>
    <name type="synonym">Amphioxus</name>
    <dbReference type="NCBI Taxonomy" id="7739"/>
    <lineage>
        <taxon>Eukaryota</taxon>
        <taxon>Metazoa</taxon>
        <taxon>Chordata</taxon>
        <taxon>Cephalochordata</taxon>
        <taxon>Leptocardii</taxon>
        <taxon>Amphioxiformes</taxon>
        <taxon>Branchiostomatidae</taxon>
        <taxon>Branchiostoma</taxon>
    </lineage>
</organism>
<evidence type="ECO:0000256" key="10">
    <source>
        <dbReference type="ARBA" id="ARBA00023136"/>
    </source>
</evidence>
<feature type="transmembrane region" description="Helical" evidence="22">
    <location>
        <begin position="161"/>
        <end position="180"/>
    </location>
</feature>
<feature type="transmembrane region" description="Helical" evidence="22">
    <location>
        <begin position="421"/>
        <end position="444"/>
    </location>
</feature>
<dbReference type="PANTHER" id="PTHR22950">
    <property type="entry name" value="AMINO ACID TRANSPORTER"/>
    <property type="match status" value="1"/>
</dbReference>